<reference evidence="1" key="1">
    <citation type="submission" date="2022-07" db="EMBL/GenBank/DDBJ databases">
        <authorList>
            <person name="Macas J."/>
            <person name="Novak P."/>
            <person name="Neumann P."/>
        </authorList>
    </citation>
    <scope>NUCLEOTIDE SEQUENCE</scope>
</reference>
<evidence type="ECO:0000313" key="2">
    <source>
        <dbReference type="Proteomes" id="UP001152523"/>
    </source>
</evidence>
<name>A0AAV0F6N1_9ASTE</name>
<accession>A0AAV0F6N1</accession>
<sequence length="120" mass="13695">MCAWAAQKTGDVLQQEFWWIFQSRQSDLTLITTQIESYVAPGTCAFNSLIVPHNCATICALVFWFSQAEICMSCTWNNSQNLSFFQLLSIISIYLGWCVHPMILCAQYDLPLADKTKDKQ</sequence>
<gene>
    <name evidence="1" type="ORF">CEPIT_LOCUS31192</name>
</gene>
<dbReference type="EMBL" id="CAMAPF010000964">
    <property type="protein sequence ID" value="CAH9131155.1"/>
    <property type="molecule type" value="Genomic_DNA"/>
</dbReference>
<protein>
    <submittedName>
        <fullName evidence="1">Uncharacterized protein</fullName>
    </submittedName>
</protein>
<evidence type="ECO:0000313" key="1">
    <source>
        <dbReference type="EMBL" id="CAH9131155.1"/>
    </source>
</evidence>
<proteinExistence type="predicted"/>
<dbReference type="Proteomes" id="UP001152523">
    <property type="component" value="Unassembled WGS sequence"/>
</dbReference>
<comment type="caution">
    <text evidence="1">The sequence shown here is derived from an EMBL/GenBank/DDBJ whole genome shotgun (WGS) entry which is preliminary data.</text>
</comment>
<organism evidence="1 2">
    <name type="scientific">Cuscuta epithymum</name>
    <dbReference type="NCBI Taxonomy" id="186058"/>
    <lineage>
        <taxon>Eukaryota</taxon>
        <taxon>Viridiplantae</taxon>
        <taxon>Streptophyta</taxon>
        <taxon>Embryophyta</taxon>
        <taxon>Tracheophyta</taxon>
        <taxon>Spermatophyta</taxon>
        <taxon>Magnoliopsida</taxon>
        <taxon>eudicotyledons</taxon>
        <taxon>Gunneridae</taxon>
        <taxon>Pentapetalae</taxon>
        <taxon>asterids</taxon>
        <taxon>lamiids</taxon>
        <taxon>Solanales</taxon>
        <taxon>Convolvulaceae</taxon>
        <taxon>Cuscuteae</taxon>
        <taxon>Cuscuta</taxon>
        <taxon>Cuscuta subgen. Cuscuta</taxon>
    </lineage>
</organism>
<dbReference type="AlphaFoldDB" id="A0AAV0F6N1"/>
<keyword evidence="2" id="KW-1185">Reference proteome</keyword>